<dbReference type="InterPro" id="IPR041921">
    <property type="entry name" value="NuoE_N"/>
</dbReference>
<keyword evidence="5" id="KW-0411">Iron-sulfur</keyword>
<dbReference type="NCBIfam" id="NF005722">
    <property type="entry name" value="PRK07539.1-2"/>
    <property type="match status" value="1"/>
</dbReference>
<dbReference type="GO" id="GO:0051537">
    <property type="term" value="F:2 iron, 2 sulfur cluster binding"/>
    <property type="evidence" value="ECO:0007669"/>
    <property type="project" value="UniProtKB-KW"/>
</dbReference>
<dbReference type="FunFam" id="3.40.30.10:FF:000015">
    <property type="entry name" value="NADH-quinone oxidoreductase subunit E"/>
    <property type="match status" value="1"/>
</dbReference>
<comment type="similarity">
    <text evidence="1">Belongs to the complex I 24 kDa subunit family.</text>
</comment>
<keyword evidence="4" id="KW-0408">Iron</keyword>
<dbReference type="Gene3D" id="1.10.10.1590">
    <property type="entry name" value="NADH-quinone oxidoreductase subunit E"/>
    <property type="match status" value="1"/>
</dbReference>
<keyword evidence="3" id="KW-0479">Metal-binding</keyword>
<dbReference type="GO" id="GO:0046872">
    <property type="term" value="F:metal ion binding"/>
    <property type="evidence" value="ECO:0007669"/>
    <property type="project" value="UniProtKB-KW"/>
</dbReference>
<dbReference type="SUPFAM" id="SSF52833">
    <property type="entry name" value="Thioredoxin-like"/>
    <property type="match status" value="1"/>
</dbReference>
<organism evidence="7 8">
    <name type="scientific">Desulfocucumis palustris</name>
    <dbReference type="NCBI Taxonomy" id="1898651"/>
    <lineage>
        <taxon>Bacteria</taxon>
        <taxon>Bacillati</taxon>
        <taxon>Bacillota</taxon>
        <taxon>Clostridia</taxon>
        <taxon>Eubacteriales</taxon>
        <taxon>Desulfocucumaceae</taxon>
        <taxon>Desulfocucumis</taxon>
    </lineage>
</organism>
<keyword evidence="2" id="KW-0001">2Fe-2S</keyword>
<reference evidence="8" key="1">
    <citation type="submission" date="2018-02" db="EMBL/GenBank/DDBJ databases">
        <title>Genome sequence of Desulfocucumis palustris strain NAW-5.</title>
        <authorList>
            <person name="Watanabe M."/>
            <person name="Kojima H."/>
            <person name="Fukui M."/>
        </authorList>
    </citation>
    <scope>NUCLEOTIDE SEQUENCE [LARGE SCALE GENOMIC DNA]</scope>
    <source>
        <strain evidence="8">NAW-5</strain>
    </source>
</reference>
<evidence type="ECO:0000256" key="2">
    <source>
        <dbReference type="ARBA" id="ARBA00022714"/>
    </source>
</evidence>
<dbReference type="Pfam" id="PF01257">
    <property type="entry name" value="2Fe-2S_thioredx"/>
    <property type="match status" value="1"/>
</dbReference>
<keyword evidence="8" id="KW-1185">Reference proteome</keyword>
<evidence type="ECO:0000313" key="8">
    <source>
        <dbReference type="Proteomes" id="UP000239549"/>
    </source>
</evidence>
<dbReference type="InterPro" id="IPR036249">
    <property type="entry name" value="Thioredoxin-like_sf"/>
</dbReference>
<dbReference type="EMBL" id="BFAV01000141">
    <property type="protein sequence ID" value="GBF34562.1"/>
    <property type="molecule type" value="Genomic_DNA"/>
</dbReference>
<comment type="cofactor">
    <cofactor evidence="6">
        <name>[2Fe-2S] cluster</name>
        <dbReference type="ChEBI" id="CHEBI:190135"/>
    </cofactor>
</comment>
<dbReference type="InterPro" id="IPR028431">
    <property type="entry name" value="NADP_DH_HndA-like"/>
</dbReference>
<evidence type="ECO:0000256" key="6">
    <source>
        <dbReference type="ARBA" id="ARBA00034078"/>
    </source>
</evidence>
<evidence type="ECO:0000256" key="3">
    <source>
        <dbReference type="ARBA" id="ARBA00022723"/>
    </source>
</evidence>
<dbReference type="Gene3D" id="3.40.30.10">
    <property type="entry name" value="Glutaredoxin"/>
    <property type="match status" value="1"/>
</dbReference>
<protein>
    <submittedName>
        <fullName evidence="7">NADH-ubiquinone oxidoreductase chain E</fullName>
    </submittedName>
</protein>
<evidence type="ECO:0000256" key="5">
    <source>
        <dbReference type="ARBA" id="ARBA00023014"/>
    </source>
</evidence>
<proteinExistence type="inferred from homology"/>
<dbReference type="PANTHER" id="PTHR43342">
    <property type="entry name" value="NADH-QUINONE OXIDOREDUCTASE, E SUBUNIT"/>
    <property type="match status" value="1"/>
</dbReference>
<evidence type="ECO:0000313" key="7">
    <source>
        <dbReference type="EMBL" id="GBF34562.1"/>
    </source>
</evidence>
<evidence type="ECO:0000256" key="4">
    <source>
        <dbReference type="ARBA" id="ARBA00023004"/>
    </source>
</evidence>
<dbReference type="CDD" id="cd03064">
    <property type="entry name" value="TRX_Fd_NuoE"/>
    <property type="match status" value="1"/>
</dbReference>
<evidence type="ECO:0000256" key="1">
    <source>
        <dbReference type="ARBA" id="ARBA00010643"/>
    </source>
</evidence>
<keyword evidence="7" id="KW-0830">Ubiquinone</keyword>
<dbReference type="AlphaFoldDB" id="A0A2L2XEK3"/>
<comment type="caution">
    <text evidence="7">The sequence shown here is derived from an EMBL/GenBank/DDBJ whole genome shotgun (WGS) entry which is preliminary data.</text>
</comment>
<name>A0A2L2XEK3_9FIRM</name>
<gene>
    <name evidence="7" type="ORF">DCCM_3681</name>
</gene>
<dbReference type="Proteomes" id="UP000239549">
    <property type="component" value="Unassembled WGS sequence"/>
</dbReference>
<sequence>MIVRGGKGLVNFGCLTKGSRFPAFAGFQLCINGRELRGGFNLSCTCGHSDESAKQEALLTALDKYKTVKGALIPLLQEAQEIYGYLPKEVMQQISKSLGVPFSKTFGVVTFYAQFHLKPRGRNIIRVCQGTACHVRGASKVFDGVSKKLGVEKNGTTEDLRYTLETVACLGACGLAPVMMVNDDTHGRLTPDKAVSTLEKYE</sequence>
<dbReference type="InterPro" id="IPR042128">
    <property type="entry name" value="NuoE_dom"/>
</dbReference>
<accession>A0A2L2XEK3</accession>
<dbReference type="PANTHER" id="PTHR43342:SF1">
    <property type="entry name" value="BIFURCATING [FEFE] HYDROGENASE GAMMA SUBUNIT"/>
    <property type="match status" value="1"/>
</dbReference>